<keyword evidence="8" id="KW-0479">Metal-binding</keyword>
<dbReference type="Pfam" id="PF16953">
    <property type="entry name" value="PRORP"/>
    <property type="match status" value="1"/>
</dbReference>
<dbReference type="Pfam" id="PF01535">
    <property type="entry name" value="PPR"/>
    <property type="match status" value="1"/>
</dbReference>
<evidence type="ECO:0000256" key="12">
    <source>
        <dbReference type="ARBA" id="ARBA00022946"/>
    </source>
</evidence>
<dbReference type="EC" id="3.1.26.5" evidence="5"/>
<keyword evidence="11" id="KW-0460">Magnesium</keyword>
<evidence type="ECO:0000256" key="8">
    <source>
        <dbReference type="ARBA" id="ARBA00022723"/>
    </source>
</evidence>
<evidence type="ECO:0000256" key="6">
    <source>
        <dbReference type="ARBA" id="ARBA00022694"/>
    </source>
</evidence>
<evidence type="ECO:0000259" key="14">
    <source>
        <dbReference type="Pfam" id="PF16953"/>
    </source>
</evidence>
<evidence type="ECO:0000256" key="4">
    <source>
        <dbReference type="ARBA" id="ARBA00007626"/>
    </source>
</evidence>
<reference evidence="16" key="1">
    <citation type="submission" date="2025-08" db="UniProtKB">
        <authorList>
            <consortium name="RefSeq"/>
        </authorList>
    </citation>
    <scope>IDENTIFICATION</scope>
    <source>
        <tissue evidence="16">Tentacle</tissue>
    </source>
</reference>
<keyword evidence="12" id="KW-0809">Transit peptide</keyword>
<sequence>MQGRLWVQRIALFQYVLYRHPVRTPFRKVQLIDARFSSQNFFCRLYVSKSDLPQSNVIQLHNILNLVTDQTVELPLTKYAEICSLVDVQVLSKVLHFLANNGQHSQLDILYQTMKEHGYHMGQGVNTTLIRSYTARKMWREAIGVLNDMEENQLMKHTRSYNPVITSLAEQGHALEAFHLLQKKIKMYHLIANKRESVMRDTKMFVAMIHCCVNDKPLQKPLLRTLTNEHDSEVKEVRSLVLRLFDFFHEIGIKIPFDILEACQRWFTRDPKHSWIWRNCDINKDGKCNLCGVQLENTLPNGYFNSLEKEIIHKLSDLSDDLKCGQHEIDELKDVHNICVTKGPFDVIIDGQNLGLEGKEKNENSTKLFGKRLVQVVCHISKQGKKIFLPLHHKALENDISEKMLQVLRKHCEIWFIKSNIDDDLLLLYAAASNGMNNSKTSIVSNDNWRDHSLILSNDNRLKLLKWARLNRIMFDLSGKSHFRFFKNSFDPVVQRSEYAWHFPVINGSWRCATLS</sequence>
<dbReference type="KEGG" id="aten:116300289"/>
<comment type="similarity">
    <text evidence="4">Belongs to the PPR family. P subfamily.</text>
</comment>
<dbReference type="GO" id="GO:0097745">
    <property type="term" value="P:mitochondrial tRNA 5'-end processing"/>
    <property type="evidence" value="ECO:0007669"/>
    <property type="project" value="TreeGrafter"/>
</dbReference>
<evidence type="ECO:0000256" key="7">
    <source>
        <dbReference type="ARBA" id="ARBA00022722"/>
    </source>
</evidence>
<dbReference type="InParanoid" id="A0A6P8IEY9"/>
<dbReference type="Proteomes" id="UP000515163">
    <property type="component" value="Unplaced"/>
</dbReference>
<evidence type="ECO:0000256" key="13">
    <source>
        <dbReference type="ARBA" id="ARBA00023128"/>
    </source>
</evidence>
<dbReference type="GO" id="GO:0004526">
    <property type="term" value="F:ribonuclease P activity"/>
    <property type="evidence" value="ECO:0007669"/>
    <property type="project" value="UniProtKB-EC"/>
</dbReference>
<comment type="catalytic activity">
    <reaction evidence="1">
        <text>Endonucleolytic cleavage of RNA, removing 5'-extranucleotides from tRNA precursor.</text>
        <dbReference type="EC" id="3.1.26.5"/>
    </reaction>
</comment>
<evidence type="ECO:0000256" key="10">
    <source>
        <dbReference type="ARBA" id="ARBA00022833"/>
    </source>
</evidence>
<dbReference type="OrthoDB" id="46913at2759"/>
<keyword evidence="6" id="KW-0819">tRNA processing</keyword>
<evidence type="ECO:0000256" key="1">
    <source>
        <dbReference type="ARBA" id="ARBA00000928"/>
    </source>
</evidence>
<dbReference type="InterPro" id="IPR002885">
    <property type="entry name" value="PPR_rpt"/>
</dbReference>
<dbReference type="PANTHER" id="PTHR13547">
    <property type="match status" value="1"/>
</dbReference>
<evidence type="ECO:0000313" key="15">
    <source>
        <dbReference type="Proteomes" id="UP000515163"/>
    </source>
</evidence>
<dbReference type="AlphaFoldDB" id="A0A6P8IEY9"/>
<feature type="domain" description="PRORP" evidence="14">
    <location>
        <begin position="282"/>
        <end position="507"/>
    </location>
</feature>
<evidence type="ECO:0000256" key="2">
    <source>
        <dbReference type="ARBA" id="ARBA00001946"/>
    </source>
</evidence>
<gene>
    <name evidence="16" type="primary">LOC116300289</name>
</gene>
<comment type="cofactor">
    <cofactor evidence="2">
        <name>Mg(2+)</name>
        <dbReference type="ChEBI" id="CHEBI:18420"/>
    </cofactor>
</comment>
<dbReference type="InterPro" id="IPR031595">
    <property type="entry name" value="PRORP_C"/>
</dbReference>
<comment type="subcellular location">
    <subcellularLocation>
        <location evidence="3">Mitochondrion</location>
    </subcellularLocation>
</comment>
<dbReference type="PANTHER" id="PTHR13547:SF1">
    <property type="entry name" value="MITOCHONDRIAL RIBONUCLEASE P CATALYTIC SUBUNIT"/>
    <property type="match status" value="1"/>
</dbReference>
<dbReference type="GO" id="GO:0046872">
    <property type="term" value="F:metal ion binding"/>
    <property type="evidence" value="ECO:0007669"/>
    <property type="project" value="UniProtKB-KW"/>
</dbReference>
<dbReference type="GO" id="GO:0001682">
    <property type="term" value="P:tRNA 5'-leader removal"/>
    <property type="evidence" value="ECO:0007669"/>
    <property type="project" value="TreeGrafter"/>
</dbReference>
<keyword evidence="9" id="KW-0378">Hydrolase</keyword>
<dbReference type="RefSeq" id="XP_031564985.1">
    <property type="nucleotide sequence ID" value="XM_031709125.1"/>
</dbReference>
<dbReference type="GeneID" id="116300289"/>
<protein>
    <recommendedName>
        <fullName evidence="5">ribonuclease P</fullName>
        <ecNumber evidence="5">3.1.26.5</ecNumber>
    </recommendedName>
</protein>
<dbReference type="Gene3D" id="3.40.50.11980">
    <property type="match status" value="1"/>
</dbReference>
<evidence type="ECO:0000256" key="11">
    <source>
        <dbReference type="ARBA" id="ARBA00022842"/>
    </source>
</evidence>
<keyword evidence="10" id="KW-0862">Zinc</keyword>
<name>A0A6P8IEY9_ACTTE</name>
<dbReference type="NCBIfam" id="TIGR00756">
    <property type="entry name" value="PPR"/>
    <property type="match status" value="1"/>
</dbReference>
<keyword evidence="7" id="KW-0540">Nuclease</keyword>
<dbReference type="GO" id="GO:0030678">
    <property type="term" value="C:mitochondrial ribonuclease P complex"/>
    <property type="evidence" value="ECO:0007669"/>
    <property type="project" value="TreeGrafter"/>
</dbReference>
<evidence type="ECO:0000256" key="9">
    <source>
        <dbReference type="ARBA" id="ARBA00022801"/>
    </source>
</evidence>
<evidence type="ECO:0000256" key="3">
    <source>
        <dbReference type="ARBA" id="ARBA00004173"/>
    </source>
</evidence>
<organism evidence="15 16">
    <name type="scientific">Actinia tenebrosa</name>
    <name type="common">Australian red waratah sea anemone</name>
    <dbReference type="NCBI Taxonomy" id="6105"/>
    <lineage>
        <taxon>Eukaryota</taxon>
        <taxon>Metazoa</taxon>
        <taxon>Cnidaria</taxon>
        <taxon>Anthozoa</taxon>
        <taxon>Hexacorallia</taxon>
        <taxon>Actiniaria</taxon>
        <taxon>Actiniidae</taxon>
        <taxon>Actinia</taxon>
    </lineage>
</organism>
<keyword evidence="15" id="KW-1185">Reference proteome</keyword>
<keyword evidence="13" id="KW-0496">Mitochondrion</keyword>
<dbReference type="Gene3D" id="1.25.40.10">
    <property type="entry name" value="Tetratricopeptide repeat domain"/>
    <property type="match status" value="1"/>
</dbReference>
<accession>A0A6P8IEY9</accession>
<dbReference type="InterPro" id="IPR011990">
    <property type="entry name" value="TPR-like_helical_dom_sf"/>
</dbReference>
<proteinExistence type="inferred from homology"/>
<evidence type="ECO:0000313" key="16">
    <source>
        <dbReference type="RefSeq" id="XP_031564985.1"/>
    </source>
</evidence>
<evidence type="ECO:0000256" key="5">
    <source>
        <dbReference type="ARBA" id="ARBA00012179"/>
    </source>
</evidence>